<proteinExistence type="predicted"/>
<dbReference type="EMBL" id="OENE01000015">
    <property type="protein sequence ID" value="SOU88751.1"/>
    <property type="molecule type" value="Genomic_DNA"/>
</dbReference>
<dbReference type="InterPro" id="IPR002725">
    <property type="entry name" value="YgjP-like_metallopeptidase"/>
</dbReference>
<dbReference type="PANTHER" id="PTHR30399">
    <property type="entry name" value="UNCHARACTERIZED PROTEIN YGJP"/>
    <property type="match status" value="1"/>
</dbReference>
<dbReference type="InterPro" id="IPR053136">
    <property type="entry name" value="UTP_pyrophosphatase-like"/>
</dbReference>
<name>A0A2I2M891_9FLAO</name>
<evidence type="ECO:0000313" key="3">
    <source>
        <dbReference type="Proteomes" id="UP000490060"/>
    </source>
</evidence>
<accession>A0A2I2M891</accession>
<evidence type="ECO:0000259" key="1">
    <source>
        <dbReference type="Pfam" id="PF01863"/>
    </source>
</evidence>
<dbReference type="Proteomes" id="UP000490060">
    <property type="component" value="Unassembled WGS sequence"/>
</dbReference>
<evidence type="ECO:0000313" key="2">
    <source>
        <dbReference type="EMBL" id="SOU88751.1"/>
    </source>
</evidence>
<dbReference type="Pfam" id="PF01863">
    <property type="entry name" value="YgjP-like"/>
    <property type="match status" value="1"/>
</dbReference>
<dbReference type="PANTHER" id="PTHR30399:SF1">
    <property type="entry name" value="UTP PYROPHOSPHATASE"/>
    <property type="match status" value="1"/>
</dbReference>
<feature type="domain" description="YgjP-like metallopeptidase" evidence="1">
    <location>
        <begin position="41"/>
        <end position="227"/>
    </location>
</feature>
<reference evidence="2 3" key="1">
    <citation type="submission" date="2017-11" db="EMBL/GenBank/DDBJ databases">
        <authorList>
            <person name="Duchaud E."/>
        </authorList>
    </citation>
    <scope>NUCLEOTIDE SEQUENCE [LARGE SCALE GENOMIC DNA]</scope>
    <source>
        <strain evidence="2 3">TNO010</strain>
    </source>
</reference>
<gene>
    <name evidence="2" type="ORF">TNO010_220191</name>
</gene>
<dbReference type="RefSeq" id="WP_058885708.1">
    <property type="nucleotide sequence ID" value="NZ_JAFMUH010000001.1"/>
</dbReference>
<sequence length="230" mass="26808">MTKVAYGNKTIDYFFEENNQLKSHYISVEKHIGVVLKGCFITEKEQQKLILKKASWILEKLALVCAIDVDAIVTGSRMQYLGRKYYVQLLIDDEIKNIEIDFTASKFKISLPNSLNNQADLKNAFEVFFRRKAIEKITPRINKWAKKTGLSFKELKIRKLEKRWGSCTASNTIIINIDAIKLPFSLIDYLIVHELAHTKVKNHSKEFWAEVAKYMPNWKKLDAKMDEMKL</sequence>
<protein>
    <submittedName>
        <fullName evidence="2">Metal-dependent hydrolase</fullName>
    </submittedName>
</protein>
<dbReference type="CDD" id="cd07344">
    <property type="entry name" value="M48_yhfN_like"/>
    <property type="match status" value="1"/>
</dbReference>
<organism evidence="2 3">
    <name type="scientific">Tenacibaculum finnmarkense genomovar ulcerans</name>
    <dbReference type="NCBI Taxonomy" id="2781388"/>
    <lineage>
        <taxon>Bacteria</taxon>
        <taxon>Pseudomonadati</taxon>
        <taxon>Bacteroidota</taxon>
        <taxon>Flavobacteriia</taxon>
        <taxon>Flavobacteriales</taxon>
        <taxon>Flavobacteriaceae</taxon>
        <taxon>Tenacibaculum</taxon>
        <taxon>Tenacibaculum finnmarkense</taxon>
    </lineage>
</organism>
<dbReference type="GO" id="GO:0016787">
    <property type="term" value="F:hydrolase activity"/>
    <property type="evidence" value="ECO:0007669"/>
    <property type="project" value="UniProtKB-KW"/>
</dbReference>
<keyword evidence="2" id="KW-0378">Hydrolase</keyword>
<dbReference type="AlphaFoldDB" id="A0A2I2M891"/>
<dbReference type="Gene3D" id="3.30.2010.10">
    <property type="entry name" value="Metalloproteases ('zincins'), catalytic domain"/>
    <property type="match status" value="1"/>
</dbReference>